<evidence type="ECO:0000256" key="5">
    <source>
        <dbReference type="ARBA" id="ARBA00022964"/>
    </source>
</evidence>
<feature type="compositionally biased region" description="Basic and acidic residues" evidence="7">
    <location>
        <begin position="226"/>
        <end position="237"/>
    </location>
</feature>
<dbReference type="AlphaFoldDB" id="A0A6A2XYA7"/>
<gene>
    <name evidence="9" type="ORF">F3Y22_tig00112921pilonHSYRG00115</name>
</gene>
<dbReference type="GO" id="GO:0016702">
    <property type="term" value="F:oxidoreductase activity, acting on single donors with incorporation of molecular oxygen, incorporation of two atoms of oxygen"/>
    <property type="evidence" value="ECO:0007669"/>
    <property type="project" value="UniProtKB-ARBA"/>
</dbReference>
<dbReference type="CDD" id="cd07363">
    <property type="entry name" value="45_DOPA_Dioxygenase"/>
    <property type="match status" value="1"/>
</dbReference>
<comment type="cofactor">
    <cofactor evidence="1">
        <name>Zn(2+)</name>
        <dbReference type="ChEBI" id="CHEBI:29105"/>
    </cofactor>
</comment>
<evidence type="ECO:0000313" key="9">
    <source>
        <dbReference type="EMBL" id="KAE8663729.1"/>
    </source>
</evidence>
<evidence type="ECO:0000256" key="4">
    <source>
        <dbReference type="ARBA" id="ARBA00022833"/>
    </source>
</evidence>
<comment type="similarity">
    <text evidence="2">Belongs to the DODA-type extradiol aromatic ring-opening dioxygenase family.</text>
</comment>
<evidence type="ECO:0000313" key="10">
    <source>
        <dbReference type="Proteomes" id="UP000436088"/>
    </source>
</evidence>
<keyword evidence="3" id="KW-0479">Metal-binding</keyword>
<evidence type="ECO:0000256" key="3">
    <source>
        <dbReference type="ARBA" id="ARBA00022723"/>
    </source>
</evidence>
<keyword evidence="10" id="KW-1185">Reference proteome</keyword>
<name>A0A6A2XYA7_HIBSY</name>
<protein>
    <submittedName>
        <fullName evidence="9">4,5-DOPA dioxygenase extradiol</fullName>
    </submittedName>
</protein>
<evidence type="ECO:0000256" key="7">
    <source>
        <dbReference type="SAM" id="MobiDB-lite"/>
    </source>
</evidence>
<dbReference type="Pfam" id="PF02900">
    <property type="entry name" value="LigB"/>
    <property type="match status" value="1"/>
</dbReference>
<dbReference type="GO" id="GO:0008198">
    <property type="term" value="F:ferrous iron binding"/>
    <property type="evidence" value="ECO:0007669"/>
    <property type="project" value="InterPro"/>
</dbReference>
<reference evidence="9" key="1">
    <citation type="submission" date="2019-09" db="EMBL/GenBank/DDBJ databases">
        <title>Draft genome information of white flower Hibiscus syriacus.</title>
        <authorList>
            <person name="Kim Y.-M."/>
        </authorList>
    </citation>
    <scope>NUCLEOTIDE SEQUENCE [LARGE SCALE GENOMIC DNA]</scope>
    <source>
        <strain evidence="9">YM2019G1</strain>
    </source>
</reference>
<keyword evidence="6" id="KW-0560">Oxidoreductase</keyword>
<dbReference type="PANTHER" id="PTHR30096">
    <property type="entry name" value="4,5-DOPA DIOXYGENASE EXTRADIOL-LIKE PROTEIN"/>
    <property type="match status" value="1"/>
</dbReference>
<organism evidence="9 10">
    <name type="scientific">Hibiscus syriacus</name>
    <name type="common">Rose of Sharon</name>
    <dbReference type="NCBI Taxonomy" id="106335"/>
    <lineage>
        <taxon>Eukaryota</taxon>
        <taxon>Viridiplantae</taxon>
        <taxon>Streptophyta</taxon>
        <taxon>Embryophyta</taxon>
        <taxon>Tracheophyta</taxon>
        <taxon>Spermatophyta</taxon>
        <taxon>Magnoliopsida</taxon>
        <taxon>eudicotyledons</taxon>
        <taxon>Gunneridae</taxon>
        <taxon>Pentapetalae</taxon>
        <taxon>rosids</taxon>
        <taxon>malvids</taxon>
        <taxon>Malvales</taxon>
        <taxon>Malvaceae</taxon>
        <taxon>Malvoideae</taxon>
        <taxon>Hibiscus</taxon>
    </lineage>
</organism>
<proteinExistence type="inferred from homology"/>
<dbReference type="SUPFAM" id="SSF53213">
    <property type="entry name" value="LigB-like"/>
    <property type="match status" value="1"/>
</dbReference>
<keyword evidence="4" id="KW-0862">Zinc</keyword>
<dbReference type="EMBL" id="VEPZ02001668">
    <property type="protein sequence ID" value="KAE8663729.1"/>
    <property type="molecule type" value="Genomic_DNA"/>
</dbReference>
<dbReference type="PANTHER" id="PTHR30096:SF0">
    <property type="entry name" value="4,5-DOPA DIOXYGENASE EXTRADIOL-LIKE PROTEIN"/>
    <property type="match status" value="1"/>
</dbReference>
<dbReference type="Proteomes" id="UP000436088">
    <property type="component" value="Unassembled WGS sequence"/>
</dbReference>
<accession>A0A6A2XYA7</accession>
<evidence type="ECO:0000256" key="6">
    <source>
        <dbReference type="ARBA" id="ARBA00023002"/>
    </source>
</evidence>
<comment type="caution">
    <text evidence="9">The sequence shown here is derived from an EMBL/GenBank/DDBJ whole genome shotgun (WGS) entry which is preliminary data.</text>
</comment>
<dbReference type="Gene3D" id="3.40.830.10">
    <property type="entry name" value="LigB-like"/>
    <property type="match status" value="1"/>
</dbReference>
<dbReference type="InterPro" id="IPR004183">
    <property type="entry name" value="Xdiol_dOase_suB"/>
</dbReference>
<sequence>MLVKVVPLDVSESENSAYFEISSDGEPQMEVFDIIIRNKKFAVKYYFINLAFFITVKTSHCPHPRYRKKNEGYILISHGSPALPIDDSLPAKHFLLSWKDKVFPQTPKSILVISAHWDTCFPSVNIVPRTDTIHDFSGFPDPLYKLKYPAPGAQELALRVKELLIASGFEHVDEDRTWAGSWCLGSADAHVSGGQYPGVSTLSSVGKGWELPLQHGKGFGPSQGRRCSDHGFRSRHS</sequence>
<dbReference type="InterPro" id="IPR014436">
    <property type="entry name" value="Extradiol_dOase_DODA"/>
</dbReference>
<evidence type="ECO:0000256" key="1">
    <source>
        <dbReference type="ARBA" id="ARBA00001947"/>
    </source>
</evidence>
<dbReference type="GO" id="GO:0008270">
    <property type="term" value="F:zinc ion binding"/>
    <property type="evidence" value="ECO:0007669"/>
    <property type="project" value="InterPro"/>
</dbReference>
<evidence type="ECO:0000256" key="2">
    <source>
        <dbReference type="ARBA" id="ARBA00007581"/>
    </source>
</evidence>
<feature type="domain" description="Extradiol ring-cleavage dioxygenase class III enzyme subunit B" evidence="8">
    <location>
        <begin position="74"/>
        <end position="171"/>
    </location>
</feature>
<evidence type="ECO:0000259" key="8">
    <source>
        <dbReference type="Pfam" id="PF02900"/>
    </source>
</evidence>
<keyword evidence="5 9" id="KW-0223">Dioxygenase</keyword>
<feature type="region of interest" description="Disordered" evidence="7">
    <location>
        <begin position="215"/>
        <end position="237"/>
    </location>
</feature>